<dbReference type="RefSeq" id="WP_157721129.1">
    <property type="nucleotide sequence ID" value="NZ_CP020739.1"/>
</dbReference>
<dbReference type="GO" id="GO:0016705">
    <property type="term" value="F:oxidoreductase activity, acting on paired donors, with incorporation or reduction of molecular oxygen"/>
    <property type="evidence" value="ECO:0007669"/>
    <property type="project" value="InterPro"/>
</dbReference>
<dbReference type="EMBL" id="MTZU01000056">
    <property type="protein sequence ID" value="PCE30738.1"/>
    <property type="molecule type" value="Genomic_DNA"/>
</dbReference>
<dbReference type="Gene3D" id="3.20.20.30">
    <property type="entry name" value="Luciferase-like domain"/>
    <property type="match status" value="1"/>
</dbReference>
<dbReference type="InterPro" id="IPR024011">
    <property type="entry name" value="Biosynth_lucif-like_mOase_dom"/>
</dbReference>
<dbReference type="SUPFAM" id="SSF51679">
    <property type="entry name" value="Bacterial luciferase-like"/>
    <property type="match status" value="1"/>
</dbReference>
<dbReference type="GeneID" id="69003285"/>
<dbReference type="GO" id="GO:0004497">
    <property type="term" value="F:monooxygenase activity"/>
    <property type="evidence" value="ECO:0007669"/>
    <property type="project" value="UniProtKB-KW"/>
</dbReference>
<evidence type="ECO:0000256" key="2">
    <source>
        <dbReference type="ARBA" id="ARBA00023033"/>
    </source>
</evidence>
<dbReference type="Proteomes" id="UP000217994">
    <property type="component" value="Unassembled WGS sequence"/>
</dbReference>
<dbReference type="Pfam" id="PF00296">
    <property type="entry name" value="Bac_luciferase"/>
    <property type="match status" value="1"/>
</dbReference>
<accession>A0A2A4FDQ6</accession>
<dbReference type="PANTHER" id="PTHR30137:SF8">
    <property type="entry name" value="BLR5498 PROTEIN"/>
    <property type="match status" value="1"/>
</dbReference>
<gene>
    <name evidence="4" type="ORF">BZL54_19045</name>
</gene>
<keyword evidence="1" id="KW-0560">Oxidoreductase</keyword>
<dbReference type="AlphaFoldDB" id="A0A2A4FDQ6"/>
<dbReference type="GO" id="GO:0005829">
    <property type="term" value="C:cytosol"/>
    <property type="evidence" value="ECO:0007669"/>
    <property type="project" value="TreeGrafter"/>
</dbReference>
<name>A0A2A4FDQ6_9BURK</name>
<proteinExistence type="predicted"/>
<evidence type="ECO:0000313" key="5">
    <source>
        <dbReference type="Proteomes" id="UP000217994"/>
    </source>
</evidence>
<keyword evidence="2" id="KW-0503">Monooxygenase</keyword>
<evidence type="ECO:0000259" key="3">
    <source>
        <dbReference type="Pfam" id="PF00296"/>
    </source>
</evidence>
<dbReference type="NCBIfam" id="TIGR04020">
    <property type="entry name" value="seco_metab_LLM"/>
    <property type="match status" value="1"/>
</dbReference>
<feature type="domain" description="Luciferase-like" evidence="3">
    <location>
        <begin position="36"/>
        <end position="348"/>
    </location>
</feature>
<dbReference type="PANTHER" id="PTHR30137">
    <property type="entry name" value="LUCIFERASE-LIKE MONOOXYGENASE"/>
    <property type="match status" value="1"/>
</dbReference>
<sequence>MSWSDDAVGTRQLIARVAFDPREAHEPPDAPTPIDFSLFFFGAHADATQGADYAFYLDAARFADRHGFDSVWTPERHFHEVGGFYPNPATLSAALAVITERVKLRAGSVALPLHQILRVAEEWAVVDCLSHGRAGVSIATGWHPRDFVLAPERFATRREDRVQGIELLRKLWAGDAITLEDGQQTATPIRIFPRPVQATLPLSVTATGNPDTFEYAGRIGAGVLTHLWDQSIGKLSENIEAYRAALAAAGHAPDAGRVTVMVHTFVSYDLDRTLAKCKPSFVQYMKKHIDLLRPALPPGEDIEQFSERELDAIAEFAFKRYSRTAALIGTPQSCATIVDQLRAAGVDEIACLVDWLAPEDSRGGLEPLSVLKDLARSRASRIEALRDYCREHLPDALQPDVIVEAHA</sequence>
<comment type="caution">
    <text evidence="4">The sequence shown here is derived from an EMBL/GenBank/DDBJ whole genome shotgun (WGS) entry which is preliminary data.</text>
</comment>
<dbReference type="InterPro" id="IPR050766">
    <property type="entry name" value="Bact_Lucif_Oxidored"/>
</dbReference>
<evidence type="ECO:0000256" key="1">
    <source>
        <dbReference type="ARBA" id="ARBA00023002"/>
    </source>
</evidence>
<dbReference type="InterPro" id="IPR036661">
    <property type="entry name" value="Luciferase-like_sf"/>
</dbReference>
<evidence type="ECO:0000313" key="4">
    <source>
        <dbReference type="EMBL" id="PCE30738.1"/>
    </source>
</evidence>
<reference evidence="4 5" key="1">
    <citation type="submission" date="2017-01" db="EMBL/GenBank/DDBJ databases">
        <title>Whole-Genome Shotgun Sequencing of Two beta-Proteobacterial Species in Search of the Bulgecin Biosynthetic Cluster.</title>
        <authorList>
            <person name="Horsman M.E."/>
            <person name="Marous D.R."/>
            <person name="Li R."/>
            <person name="Oliver R.A."/>
            <person name="Byun B."/>
            <person name="Emrich S.J."/>
            <person name="Boggess B."/>
            <person name="Townsend C.A."/>
            <person name="Mobashery S."/>
        </authorList>
    </citation>
    <scope>NUCLEOTIDE SEQUENCE [LARGE SCALE GENOMIC DNA]</scope>
    <source>
        <strain evidence="4 5">ATCC 31433</strain>
    </source>
</reference>
<organism evidence="4 5">
    <name type="scientific">Burkholderia ubonensis subsp. mesacidophila</name>
    <dbReference type="NCBI Taxonomy" id="265293"/>
    <lineage>
        <taxon>Bacteria</taxon>
        <taxon>Pseudomonadati</taxon>
        <taxon>Pseudomonadota</taxon>
        <taxon>Betaproteobacteria</taxon>
        <taxon>Burkholderiales</taxon>
        <taxon>Burkholderiaceae</taxon>
        <taxon>Burkholderia</taxon>
        <taxon>Burkholderia cepacia complex</taxon>
    </lineage>
</organism>
<protein>
    <recommendedName>
        <fullName evidence="3">Luciferase-like domain-containing protein</fullName>
    </recommendedName>
</protein>
<dbReference type="InterPro" id="IPR011251">
    <property type="entry name" value="Luciferase-like_dom"/>
</dbReference>